<keyword evidence="6 9" id="KW-0812">Transmembrane</keyword>
<dbReference type="PANTHER" id="PTHR33529:SF7">
    <property type="entry name" value="LIPOPOLYSACCHARIDE EXPORT SYSTEM PERMEASE PROTEIN LPTF"/>
    <property type="match status" value="1"/>
</dbReference>
<reference evidence="10" key="1">
    <citation type="submission" date="2018-06" db="EMBL/GenBank/DDBJ databases">
        <authorList>
            <person name="Zhirakovskaya E."/>
        </authorList>
    </citation>
    <scope>NUCLEOTIDE SEQUENCE</scope>
</reference>
<dbReference type="GO" id="GO:0055085">
    <property type="term" value="P:transmembrane transport"/>
    <property type="evidence" value="ECO:0007669"/>
    <property type="project" value="InterPro"/>
</dbReference>
<comment type="subcellular location">
    <subcellularLocation>
        <location evidence="1">Cell inner membrane</location>
        <topology evidence="1">Multi-pass membrane protein</topology>
    </subcellularLocation>
</comment>
<evidence type="ECO:0000256" key="5">
    <source>
        <dbReference type="ARBA" id="ARBA00022519"/>
    </source>
</evidence>
<organism evidence="10">
    <name type="scientific">hydrothermal vent metagenome</name>
    <dbReference type="NCBI Taxonomy" id="652676"/>
    <lineage>
        <taxon>unclassified sequences</taxon>
        <taxon>metagenomes</taxon>
        <taxon>ecological metagenomes</taxon>
    </lineage>
</organism>
<dbReference type="EMBL" id="UOFP01000134">
    <property type="protein sequence ID" value="VAW86321.1"/>
    <property type="molecule type" value="Genomic_DNA"/>
</dbReference>
<keyword evidence="4" id="KW-1003">Cell membrane</keyword>
<sequence length="364" mass="41528">MIIKRYLWKELLFTFAAVFLVLVLIMAGHTFVRYMGFVAEGRVSVDMVLQLFGIKLVKAMGQLLPFAWFISVMLTFGRLYKDNEMTIFSAVGLPSIGVLRLVMGPTLLCAALVALFTFYLDPLNQAYYYKLTDQAAAQTEVSGIKAGGFNTIKGSDRVFYVERISDDKQEMYNVFIQGGNQGELDVFSAPRARQVVDRESGDRYLVLLNGYRYERDVTNGDLRRYEYEEASIRIEQPEVTPSSRKRRAHSSEQLWYSDDPKDSAELHWRLAMPLSVLLLSLLAVLLSYTTPRQGRFGKLFMAVLIYIIYSNLLGVGKNWIAAGQVNSLIGLWWIHLTALLLIITLYVQRYGWYDLLPNALRSRA</sequence>
<feature type="transmembrane region" description="Helical" evidence="9">
    <location>
        <begin position="299"/>
        <end position="316"/>
    </location>
</feature>
<feature type="transmembrane region" description="Helical" evidence="9">
    <location>
        <begin position="97"/>
        <end position="120"/>
    </location>
</feature>
<keyword evidence="7 9" id="KW-1133">Transmembrane helix</keyword>
<dbReference type="GO" id="GO:0015920">
    <property type="term" value="P:lipopolysaccharide transport"/>
    <property type="evidence" value="ECO:0007669"/>
    <property type="project" value="TreeGrafter"/>
</dbReference>
<dbReference type="InterPro" id="IPR005495">
    <property type="entry name" value="LptG/LptF_permease"/>
</dbReference>
<keyword evidence="3" id="KW-0813">Transport</keyword>
<dbReference type="AlphaFoldDB" id="A0A3B0Z441"/>
<gene>
    <name evidence="10" type="ORF">MNBD_GAMMA18-1808</name>
</gene>
<name>A0A3B0Z441_9ZZZZ</name>
<dbReference type="NCBIfam" id="TIGR04407">
    <property type="entry name" value="LptF_YjgP"/>
    <property type="match status" value="1"/>
</dbReference>
<keyword evidence="8 9" id="KW-0472">Membrane</keyword>
<evidence type="ECO:0000256" key="6">
    <source>
        <dbReference type="ARBA" id="ARBA00022692"/>
    </source>
</evidence>
<protein>
    <recommendedName>
        <fullName evidence="2">Lipopolysaccharide export system permease protein LptF</fullName>
    </recommendedName>
</protein>
<evidence type="ECO:0000256" key="1">
    <source>
        <dbReference type="ARBA" id="ARBA00004429"/>
    </source>
</evidence>
<feature type="transmembrane region" description="Helical" evidence="9">
    <location>
        <begin position="266"/>
        <end position="287"/>
    </location>
</feature>
<dbReference type="InterPro" id="IPR030922">
    <property type="entry name" value="LptF"/>
</dbReference>
<feature type="transmembrane region" description="Helical" evidence="9">
    <location>
        <begin position="12"/>
        <end position="32"/>
    </location>
</feature>
<evidence type="ECO:0000256" key="9">
    <source>
        <dbReference type="SAM" id="Phobius"/>
    </source>
</evidence>
<dbReference type="Pfam" id="PF03739">
    <property type="entry name" value="LptF_LptG"/>
    <property type="match status" value="1"/>
</dbReference>
<dbReference type="GO" id="GO:0043190">
    <property type="term" value="C:ATP-binding cassette (ABC) transporter complex"/>
    <property type="evidence" value="ECO:0007669"/>
    <property type="project" value="InterPro"/>
</dbReference>
<proteinExistence type="predicted"/>
<evidence type="ECO:0000256" key="4">
    <source>
        <dbReference type="ARBA" id="ARBA00022475"/>
    </source>
</evidence>
<evidence type="ECO:0000256" key="7">
    <source>
        <dbReference type="ARBA" id="ARBA00022989"/>
    </source>
</evidence>
<feature type="transmembrane region" description="Helical" evidence="9">
    <location>
        <begin position="328"/>
        <end position="347"/>
    </location>
</feature>
<keyword evidence="5" id="KW-0997">Cell inner membrane</keyword>
<feature type="transmembrane region" description="Helical" evidence="9">
    <location>
        <begin position="52"/>
        <end position="76"/>
    </location>
</feature>
<dbReference type="PANTHER" id="PTHR33529">
    <property type="entry name" value="SLR0882 PROTEIN-RELATED"/>
    <property type="match status" value="1"/>
</dbReference>
<evidence type="ECO:0000256" key="8">
    <source>
        <dbReference type="ARBA" id="ARBA00023136"/>
    </source>
</evidence>
<accession>A0A3B0Z441</accession>
<evidence type="ECO:0000256" key="3">
    <source>
        <dbReference type="ARBA" id="ARBA00022448"/>
    </source>
</evidence>
<evidence type="ECO:0000313" key="10">
    <source>
        <dbReference type="EMBL" id="VAW86321.1"/>
    </source>
</evidence>
<evidence type="ECO:0000256" key="2">
    <source>
        <dbReference type="ARBA" id="ARBA00014213"/>
    </source>
</evidence>